<organism evidence="3 4">
    <name type="scientific">Corallococcus caeni</name>
    <dbReference type="NCBI Taxonomy" id="3082388"/>
    <lineage>
        <taxon>Bacteria</taxon>
        <taxon>Pseudomonadati</taxon>
        <taxon>Myxococcota</taxon>
        <taxon>Myxococcia</taxon>
        <taxon>Myxococcales</taxon>
        <taxon>Cystobacterineae</taxon>
        <taxon>Myxococcaceae</taxon>
        <taxon>Corallococcus</taxon>
    </lineage>
</organism>
<keyword evidence="4" id="KW-1185">Reference proteome</keyword>
<comment type="caution">
    <text evidence="3">The sequence shown here is derived from an EMBL/GenBank/DDBJ whole genome shotgun (WGS) entry which is preliminary data.</text>
</comment>
<dbReference type="Pfam" id="PF19955">
    <property type="entry name" value="EAD1"/>
    <property type="match status" value="1"/>
</dbReference>
<reference evidence="3 4" key="1">
    <citation type="journal article" date="2024" name="Arch. Microbiol.">
        <title>Corallococcus caeni sp. nov., a novel myxobacterium isolated from activated sludge.</title>
        <authorList>
            <person name="Tomita S."/>
            <person name="Nakai R."/>
            <person name="Kuroda K."/>
            <person name="Kurashita H."/>
            <person name="Hatamoto M."/>
            <person name="Yamaguchi T."/>
            <person name="Narihiro T."/>
        </authorList>
    </citation>
    <scope>NUCLEOTIDE SEQUENCE [LARGE SCALE GENOMIC DNA]</scope>
    <source>
        <strain evidence="3 4">NO1</strain>
    </source>
</reference>
<feature type="domain" description="Effector-associated" evidence="1">
    <location>
        <begin position="7"/>
        <end position="87"/>
    </location>
</feature>
<dbReference type="EMBL" id="BTTX01000002">
    <property type="protein sequence ID" value="GMU05430.1"/>
    <property type="molecule type" value="Genomic_DNA"/>
</dbReference>
<feature type="domain" description="vWA-MoxR associated protein C-terminal" evidence="2">
    <location>
        <begin position="228"/>
        <end position="472"/>
    </location>
</feature>
<dbReference type="InterPro" id="IPR045450">
    <property type="entry name" value="VMAP_C"/>
</dbReference>
<name>A0ABQ6QN35_9BACT</name>
<dbReference type="Pfam" id="PF20028">
    <property type="entry name" value="VMAP-C"/>
    <property type="match status" value="1"/>
</dbReference>
<protein>
    <submittedName>
        <fullName evidence="3">Uncharacterized protein</fullName>
    </submittedName>
</protein>
<evidence type="ECO:0000313" key="3">
    <source>
        <dbReference type="EMBL" id="GMU05430.1"/>
    </source>
</evidence>
<evidence type="ECO:0000313" key="4">
    <source>
        <dbReference type="Proteomes" id="UP001342631"/>
    </source>
</evidence>
<proteinExistence type="predicted"/>
<dbReference type="Proteomes" id="UP001342631">
    <property type="component" value="Unassembled WGS sequence"/>
</dbReference>
<accession>A0ABQ6QN35</accession>
<dbReference type="InterPro" id="IPR045430">
    <property type="entry name" value="EAD1"/>
</dbReference>
<sequence length="492" mass="56068">MDLLNLELKGSMREDLAKALLSAFPKNLAGFVKSALDWELEEFTTGAPFDRVTTLIETAEAKGKVWRLIRRAAWENPGNQKLQQLLKSWGLELAFPVPLLKLLHGILRAAELPMSVLDEVGSEVVEGYTLAWDWELPEELRAIMLLEYLANRPLSGDTSHPLLDFVARLGCRPDAAAIRSQFQDWLQKAGQWARLPNAQVESLWKRAEEEVPGKPLYLLVKIDLQEPDEYLVKAWLSDEQGEDCLVVFGGDGRRHPLIGLDAQVQNILSEVRTFHSKRLLVEAKNELTVEFFLPRTLLCRRLESIPIDAGSLERIPLGIKYGVVVRSAERIDAGPDSQAWYPWCARWKSFRDNPVGRHWILIHTEEDSKRRTLIAQMSTEKDFLLALLLAPQADPRSQKEDLLNTLIIQTGMPIALWLREGAPLEAEVRAEFESLLEKIPELPKQIRAKRLEGFAQDERHLGNRLTLLWDDPERLPLELRETQYLEAPDSQG</sequence>
<evidence type="ECO:0000259" key="2">
    <source>
        <dbReference type="Pfam" id="PF20028"/>
    </source>
</evidence>
<evidence type="ECO:0000259" key="1">
    <source>
        <dbReference type="Pfam" id="PF19955"/>
    </source>
</evidence>
<gene>
    <name evidence="3" type="ORF">ASNO1_16830</name>
</gene>
<dbReference type="RefSeq" id="WP_338276154.1">
    <property type="nucleotide sequence ID" value="NZ_BTTX01000002.1"/>
</dbReference>